<organism evidence="3 4">
    <name type="scientific">Rhizorhabdus wittichii (strain DSM 6014 / CCUG 31198 / JCM 15750 / NBRC 105917 / EY 4224 / RW1)</name>
    <name type="common">Sphingomonas wittichii</name>
    <dbReference type="NCBI Taxonomy" id="392499"/>
    <lineage>
        <taxon>Bacteria</taxon>
        <taxon>Pseudomonadati</taxon>
        <taxon>Pseudomonadota</taxon>
        <taxon>Alphaproteobacteria</taxon>
        <taxon>Sphingomonadales</taxon>
        <taxon>Sphingomonadaceae</taxon>
        <taxon>Rhizorhabdus</taxon>
    </lineage>
</organism>
<dbReference type="FunFam" id="3.40.309.10:FF:000002">
    <property type="entry name" value="Methylmalonate-semialdehyde dehydrogenase (Acylating)"/>
    <property type="match status" value="1"/>
</dbReference>
<dbReference type="OrthoDB" id="6187633at2"/>
<name>A0A9J9HEZ5_RHIWR</name>
<dbReference type="SUPFAM" id="SSF53720">
    <property type="entry name" value="ALDH-like"/>
    <property type="match status" value="1"/>
</dbReference>
<proteinExistence type="predicted"/>
<reference evidence="3 4" key="1">
    <citation type="journal article" date="2010" name="J. Bacteriol.">
        <title>Genome sequence of the dioxin-mineralizing bacterium Sphingomonas wittichii RW1.</title>
        <authorList>
            <person name="Miller T.R."/>
            <person name="Delcher A.L."/>
            <person name="Salzberg S.L."/>
            <person name="Saunders E."/>
            <person name="Detter J.C."/>
            <person name="Halden R.U."/>
        </authorList>
    </citation>
    <scope>NUCLEOTIDE SEQUENCE [LARGE SCALE GENOMIC DNA]</scope>
    <source>
        <strain evidence="4">DSM 6014 / CCUG 31198 / JCM 15750 / NBRC 105917 / EY 4224 / RW1</strain>
    </source>
</reference>
<dbReference type="InterPro" id="IPR010061">
    <property type="entry name" value="MeMal-semiAld_DH"/>
</dbReference>
<dbReference type="InterPro" id="IPR015590">
    <property type="entry name" value="Aldehyde_DH_dom"/>
</dbReference>
<evidence type="ECO:0000259" key="2">
    <source>
        <dbReference type="Pfam" id="PF00171"/>
    </source>
</evidence>
<dbReference type="InterPro" id="IPR016162">
    <property type="entry name" value="Ald_DH_N"/>
</dbReference>
<dbReference type="GO" id="GO:0006574">
    <property type="term" value="P:L-valine catabolic process"/>
    <property type="evidence" value="ECO:0007669"/>
    <property type="project" value="TreeGrafter"/>
</dbReference>
<dbReference type="Gene3D" id="3.40.605.10">
    <property type="entry name" value="Aldehyde Dehydrogenase, Chain A, domain 1"/>
    <property type="match status" value="1"/>
</dbReference>
<keyword evidence="1 3" id="KW-0560">Oxidoreductase</keyword>
<dbReference type="GO" id="GO:0006210">
    <property type="term" value="P:thymine catabolic process"/>
    <property type="evidence" value="ECO:0007669"/>
    <property type="project" value="TreeGrafter"/>
</dbReference>
<keyword evidence="4" id="KW-1185">Reference proteome</keyword>
<feature type="domain" description="Aldehyde dehydrogenase" evidence="2">
    <location>
        <begin position="20"/>
        <end position="478"/>
    </location>
</feature>
<sequence length="500" mass="53519">MDDIAHFIAGEPYYGEGDRSGPVFNPSDGSTLYQCRYASTSTLDHAVEVAIEAGRGWANASQARRLAVIFAMRQLVIDNSDELARLIGREHGKTIADAKGEIHRGLEALEFATNAAQVTKGEYSYNVSGGIDAFSIRQPVGIVGCIAPFNFPAMVPLMMTAMAIACGNAVILKPSERVPGAAAFIGDLWRQAGLPDGVWNAVNGDKEVVDAMLEHPRIAAISFVGSTRIGEYIYHRGCAHNKRVAAYTGGKNHMVVMADADLEQAASAFVSAAYGSSSQRCMAVSLLVAVGDDTAEQLRSLIVPKIEALHIGAYDDPKADFGAVITADAKRTVEQAISDAVAAGAELVIDGRGFAVPGLERGFFTGATLLDRITTDMDFWKTEIFGPARGIVRAQDLDEAIAITNAHEYGNGAVIFTQNGHTAHRFVTEVEAGMLGVNVPVPVPVGHHNFGGLRRSKFGDAHMYGPDAARFYTKIKSISQRWPVRTQSTIPLSLAFPSNH</sequence>
<dbReference type="EMBL" id="CP000699">
    <property type="protein sequence ID" value="ABQ70478.1"/>
    <property type="molecule type" value="Genomic_DNA"/>
</dbReference>
<dbReference type="InterPro" id="IPR016163">
    <property type="entry name" value="Ald_DH_C"/>
</dbReference>
<dbReference type="GO" id="GO:0004491">
    <property type="term" value="F:methylmalonate-semialdehyde dehydrogenase (acylating, NAD) activity"/>
    <property type="evidence" value="ECO:0007669"/>
    <property type="project" value="UniProtKB-EC"/>
</dbReference>
<dbReference type="Pfam" id="PF00171">
    <property type="entry name" value="Aldedh"/>
    <property type="match status" value="1"/>
</dbReference>
<dbReference type="KEGG" id="swi:Swit_4138"/>
<dbReference type="Gene3D" id="3.40.309.10">
    <property type="entry name" value="Aldehyde Dehydrogenase, Chain A, domain 2"/>
    <property type="match status" value="1"/>
</dbReference>
<dbReference type="EC" id="1.2.1.27" evidence="3"/>
<gene>
    <name evidence="3" type="ordered locus">Swit_4138</name>
</gene>
<dbReference type="PANTHER" id="PTHR43866:SF4">
    <property type="entry name" value="MALONATE-SEMIALDEHYDE DEHYDROGENASE"/>
    <property type="match status" value="1"/>
</dbReference>
<protein>
    <submittedName>
        <fullName evidence="3">Methylmalonate-semialdehyde dehydrogenase (Acylating)</fullName>
        <ecNumber evidence="3">1.2.1.27</ecNumber>
    </submittedName>
</protein>
<evidence type="ECO:0000256" key="1">
    <source>
        <dbReference type="ARBA" id="ARBA00023002"/>
    </source>
</evidence>
<dbReference type="AlphaFoldDB" id="A0A9J9HEZ5"/>
<dbReference type="CDD" id="cd07085">
    <property type="entry name" value="ALDH_F6_MMSDH"/>
    <property type="match status" value="1"/>
</dbReference>
<dbReference type="NCBIfam" id="TIGR01722">
    <property type="entry name" value="MMSDH"/>
    <property type="match status" value="1"/>
</dbReference>
<accession>A0A9J9HEZ5</accession>
<dbReference type="InterPro" id="IPR016161">
    <property type="entry name" value="Ald_DH/histidinol_DH"/>
</dbReference>
<dbReference type="PANTHER" id="PTHR43866">
    <property type="entry name" value="MALONATE-SEMIALDEHYDE DEHYDROGENASE"/>
    <property type="match status" value="1"/>
</dbReference>
<evidence type="ECO:0000313" key="4">
    <source>
        <dbReference type="Proteomes" id="UP000001989"/>
    </source>
</evidence>
<dbReference type="Proteomes" id="UP000001989">
    <property type="component" value="Chromosome"/>
</dbReference>
<evidence type="ECO:0000313" key="3">
    <source>
        <dbReference type="EMBL" id="ABQ70478.1"/>
    </source>
</evidence>